<dbReference type="PROSITE" id="PS50164">
    <property type="entry name" value="GIY_YIG"/>
    <property type="match status" value="1"/>
</dbReference>
<name>A0A1B6C1X0_9HEMI</name>
<dbReference type="PANTHER" id="PTHR21301:SF10">
    <property type="entry name" value="REVERSE TRANSCRIPTASE DOMAIN-CONTAINING PROTEIN"/>
    <property type="match status" value="1"/>
</dbReference>
<dbReference type="CDD" id="cd00304">
    <property type="entry name" value="RT_like"/>
    <property type="match status" value="1"/>
</dbReference>
<sequence>MELTKRCMKQNYFQFNNEFYEQIDGTAMGNCLSPFLANLFMSKFEENLKETLEYFPRVWIRYVDDIFVVFNTKEYSLEEFYKNINEAHRYIKFDIEKEQNNSLPFLDILCIRNVNKIEFDIFRKQTNNNRYILNDSNHSFQHKIASFNSMVNRLLKIPLNNIRFKKEINVIKEIAKFNGFNVNMVDNLIRKQKLKIKRLNATTLINVDEEKRIKYVSLPYDRDLTKGLSKIFKDINLKIAFKSTNSLKNVLGNSKDKIPQLESSGIYEIKCNSCDKAYIGQTKRKMITRVKEHIGHIKYQRADKSSVAEHVLETNHEIKLEDCKLLKNIRDNGLLNAYESLMIHKGKNLLNSDRGPIPYSSLFSIIKPN</sequence>
<feature type="domain" description="Reverse transcriptase" evidence="2">
    <location>
        <begin position="1"/>
        <end position="182"/>
    </location>
</feature>
<evidence type="ECO:0000259" key="2">
    <source>
        <dbReference type="PROSITE" id="PS50878"/>
    </source>
</evidence>
<reference evidence="3" key="1">
    <citation type="submission" date="2015-12" db="EMBL/GenBank/DDBJ databases">
        <title>De novo transcriptome assembly of four potential Pierce s Disease insect vectors from Arizona vineyards.</title>
        <authorList>
            <person name="Tassone E.E."/>
        </authorList>
    </citation>
    <scope>NUCLEOTIDE SEQUENCE</scope>
</reference>
<dbReference type="Pfam" id="PF26215">
    <property type="entry name" value="HTH_animal"/>
    <property type="match status" value="1"/>
</dbReference>
<dbReference type="InterPro" id="IPR000477">
    <property type="entry name" value="RT_dom"/>
</dbReference>
<protein>
    <recommendedName>
        <fullName evidence="4">Reverse transcriptase domain-containing protein</fullName>
    </recommendedName>
</protein>
<dbReference type="Pfam" id="PF00078">
    <property type="entry name" value="RVT_1"/>
    <property type="match status" value="1"/>
</dbReference>
<evidence type="ECO:0000313" key="3">
    <source>
        <dbReference type="EMBL" id="JAS07501.1"/>
    </source>
</evidence>
<proteinExistence type="predicted"/>
<dbReference type="EMBL" id="GEDC01029797">
    <property type="protein sequence ID" value="JAS07501.1"/>
    <property type="molecule type" value="Transcribed_RNA"/>
</dbReference>
<dbReference type="InterPro" id="IPR000305">
    <property type="entry name" value="GIY-YIG_endonuc"/>
</dbReference>
<dbReference type="InterPro" id="IPR058912">
    <property type="entry name" value="HTH_animal"/>
</dbReference>
<dbReference type="Gene3D" id="3.40.1440.10">
    <property type="entry name" value="GIY-YIG endonuclease"/>
    <property type="match status" value="1"/>
</dbReference>
<evidence type="ECO:0008006" key="4">
    <source>
        <dbReference type="Google" id="ProtNLM"/>
    </source>
</evidence>
<accession>A0A1B6C1X0</accession>
<dbReference type="InterPro" id="IPR035901">
    <property type="entry name" value="GIY-YIG_endonuc_sf"/>
</dbReference>
<organism evidence="3">
    <name type="scientific">Clastoptera arizonana</name>
    <name type="common">Arizona spittle bug</name>
    <dbReference type="NCBI Taxonomy" id="38151"/>
    <lineage>
        <taxon>Eukaryota</taxon>
        <taxon>Metazoa</taxon>
        <taxon>Ecdysozoa</taxon>
        <taxon>Arthropoda</taxon>
        <taxon>Hexapoda</taxon>
        <taxon>Insecta</taxon>
        <taxon>Pterygota</taxon>
        <taxon>Neoptera</taxon>
        <taxon>Paraneoptera</taxon>
        <taxon>Hemiptera</taxon>
        <taxon>Auchenorrhyncha</taxon>
        <taxon>Cercopoidea</taxon>
        <taxon>Clastopteridae</taxon>
        <taxon>Clastoptera</taxon>
    </lineage>
</organism>
<dbReference type="CDD" id="cd10442">
    <property type="entry name" value="GIY-YIG_PLEs"/>
    <property type="match status" value="1"/>
</dbReference>
<dbReference type="AlphaFoldDB" id="A0A1B6C1X0"/>
<feature type="domain" description="GIY-YIG" evidence="1">
    <location>
        <begin position="262"/>
        <end position="352"/>
    </location>
</feature>
<dbReference type="PANTHER" id="PTHR21301">
    <property type="entry name" value="REVERSE TRANSCRIPTASE"/>
    <property type="match status" value="1"/>
</dbReference>
<dbReference type="PROSITE" id="PS50878">
    <property type="entry name" value="RT_POL"/>
    <property type="match status" value="1"/>
</dbReference>
<evidence type="ECO:0000259" key="1">
    <source>
        <dbReference type="PROSITE" id="PS50164"/>
    </source>
</evidence>
<gene>
    <name evidence="3" type="ORF">g.40563</name>
</gene>